<dbReference type="OrthoDB" id="9803176at2"/>
<evidence type="ECO:0000256" key="5">
    <source>
        <dbReference type="ARBA" id="ARBA00022553"/>
    </source>
</evidence>
<dbReference type="AlphaFoldDB" id="A0A0A7G1P0"/>
<dbReference type="SMART" id="SM01231">
    <property type="entry name" value="H-kinase_dim"/>
    <property type="match status" value="1"/>
</dbReference>
<dbReference type="SUPFAM" id="SSF47226">
    <property type="entry name" value="Histidine-containing phosphotransfer domain, HPT domain"/>
    <property type="match status" value="1"/>
</dbReference>
<dbReference type="PROSITE" id="PS50851">
    <property type="entry name" value="CHEW"/>
    <property type="match status" value="1"/>
</dbReference>
<keyword evidence="9" id="KW-0067">ATP-binding</keyword>
<keyword evidence="5 11" id="KW-0597">Phosphoprotein</keyword>
<dbReference type="GO" id="GO:0006935">
    <property type="term" value="P:chemotaxis"/>
    <property type="evidence" value="ECO:0007669"/>
    <property type="project" value="UniProtKB-KW"/>
</dbReference>
<evidence type="ECO:0000313" key="15">
    <source>
        <dbReference type="EMBL" id="AIY84930.1"/>
    </source>
</evidence>
<dbReference type="Gene3D" id="1.20.120.160">
    <property type="entry name" value="HPT domain"/>
    <property type="match status" value="1"/>
</dbReference>
<evidence type="ECO:0000256" key="6">
    <source>
        <dbReference type="ARBA" id="ARBA00022679"/>
    </source>
</evidence>
<dbReference type="InterPro" id="IPR036061">
    <property type="entry name" value="CheW-like_dom_sf"/>
</dbReference>
<protein>
    <recommendedName>
        <fullName evidence="3">Chemotaxis protein CheA</fullName>
        <ecNumber evidence="2">2.7.13.3</ecNumber>
    </recommendedName>
</protein>
<keyword evidence="4" id="KW-0145">Chemotaxis</keyword>
<keyword evidence="8" id="KW-0418">Kinase</keyword>
<dbReference type="EC" id="2.7.13.3" evidence="2"/>
<dbReference type="GO" id="GO:0005737">
    <property type="term" value="C:cytoplasm"/>
    <property type="evidence" value="ECO:0007669"/>
    <property type="project" value="InterPro"/>
</dbReference>
<dbReference type="InterPro" id="IPR036097">
    <property type="entry name" value="HisK_dim/P_sf"/>
</dbReference>
<dbReference type="Pfam" id="PF02895">
    <property type="entry name" value="H-kinase_dim"/>
    <property type="match status" value="1"/>
</dbReference>
<dbReference type="Gene3D" id="3.30.565.10">
    <property type="entry name" value="Histidine kinase-like ATPase, C-terminal domain"/>
    <property type="match status" value="1"/>
</dbReference>
<dbReference type="eggNOG" id="COG0643">
    <property type="taxonomic scope" value="Bacteria"/>
</dbReference>
<dbReference type="HOGENOM" id="CLU_000650_3_6_9"/>
<dbReference type="InterPro" id="IPR008207">
    <property type="entry name" value="Sig_transdc_His_kin_Hpt_dom"/>
</dbReference>
<organism evidence="15 16">
    <name type="scientific">Clostridium baratii str. Sullivan</name>
    <dbReference type="NCBI Taxonomy" id="1415775"/>
    <lineage>
        <taxon>Bacteria</taxon>
        <taxon>Bacillati</taxon>
        <taxon>Bacillota</taxon>
        <taxon>Clostridia</taxon>
        <taxon>Eubacteriales</taxon>
        <taxon>Clostridiaceae</taxon>
        <taxon>Clostridium</taxon>
    </lineage>
</organism>
<dbReference type="PANTHER" id="PTHR43395:SF1">
    <property type="entry name" value="CHEMOTAXIS PROTEIN CHEA"/>
    <property type="match status" value="1"/>
</dbReference>
<sequence length="651" mass="73590">MDVSQYMSIFLEEVMDNLQILNESLLKLEKNPQNIEKINEIFRIAHTIKGMAATMGFNKMTELTHKMEDVLSKFKDGELTVNEEIVTVLFGCLDILEKSINSISESGEEISDIKNILDILEKVKSESSCKAVLEDIEKEEFALNEYDISVIKQAVDSGYNAYKIDLNLMEDTLLKSARAFLIVKELEESGEIIKSYPTTSDIENENFDFNLKFILLTTNNKEKINEIIKNISEIKEFIIDEVKIDNNLSDEKNINNTKKDYNNKIEKKKESHKRVYQSVRVDLKKIDNLMNMVSELVIYKTRFNEITSSIKSQELDEIIEQLGRTTGDIQDLVMKIRMLPLDVVFSRFPRMIRDIAVELNKDINLYIEGENTELDRTVIDEIGEPLIHILRNAADHGIEDKEERIKKGKSAIGTIKIIAYQEDTKAIIKVTDDGRGIDTKKIKEKTEKLGVCTEGLDDDGIINLIFTEGFSTNDSVTDLSGRGVGMSIVKNKISSLGGKIEISSIPSVGSTFTITLPLTLQIIRALLVTVGEETFAISLGFVERVIQFNKDNIKTVNNKEVIFDRDKIIPFVRLSEKLDIVESKKKSKFVVIVKAHEVNYGLLIDSLIGQQEIAIKPLGKTLKNMKEYIGATILGDGCVTLILDVSYLQNG</sequence>
<dbReference type="InterPro" id="IPR003594">
    <property type="entry name" value="HATPase_dom"/>
</dbReference>
<accession>A0A0A7G1P0</accession>
<dbReference type="Gene3D" id="3.30.70.1110">
    <property type="entry name" value="Histidine kinase CheA-like, P2 response regulator-binding domain"/>
    <property type="match status" value="1"/>
</dbReference>
<dbReference type="Pfam" id="PF02518">
    <property type="entry name" value="HATPase_c"/>
    <property type="match status" value="1"/>
</dbReference>
<evidence type="ECO:0000256" key="11">
    <source>
        <dbReference type="PROSITE-ProRule" id="PRU00110"/>
    </source>
</evidence>
<evidence type="ECO:0000256" key="2">
    <source>
        <dbReference type="ARBA" id="ARBA00012438"/>
    </source>
</evidence>
<dbReference type="eggNOG" id="COG2198">
    <property type="taxonomic scope" value="Bacteria"/>
</dbReference>
<evidence type="ECO:0000259" key="14">
    <source>
        <dbReference type="PROSITE" id="PS50894"/>
    </source>
</evidence>
<dbReference type="PANTHER" id="PTHR43395">
    <property type="entry name" value="SENSOR HISTIDINE KINASE CHEA"/>
    <property type="match status" value="1"/>
</dbReference>
<dbReference type="SUPFAM" id="SSF55874">
    <property type="entry name" value="ATPase domain of HSP90 chaperone/DNA topoisomerase II/histidine kinase"/>
    <property type="match status" value="1"/>
</dbReference>
<gene>
    <name evidence="15" type="ORF">U729_77</name>
</gene>
<dbReference type="Pfam" id="PF07194">
    <property type="entry name" value="P2"/>
    <property type="match status" value="1"/>
</dbReference>
<dbReference type="InterPro" id="IPR037052">
    <property type="entry name" value="CheA-like_P2_sf"/>
</dbReference>
<dbReference type="PROSITE" id="PS50109">
    <property type="entry name" value="HIS_KIN"/>
    <property type="match status" value="1"/>
</dbReference>
<keyword evidence="7" id="KW-0547">Nucleotide-binding</keyword>
<dbReference type="Pfam" id="PF01627">
    <property type="entry name" value="Hpt"/>
    <property type="match status" value="1"/>
</dbReference>
<evidence type="ECO:0000256" key="8">
    <source>
        <dbReference type="ARBA" id="ARBA00022777"/>
    </source>
</evidence>
<evidence type="ECO:0000256" key="7">
    <source>
        <dbReference type="ARBA" id="ARBA00022741"/>
    </source>
</evidence>
<dbReference type="InterPro" id="IPR002545">
    <property type="entry name" value="CheW-lke_dom"/>
</dbReference>
<dbReference type="InterPro" id="IPR036890">
    <property type="entry name" value="HATPase_C_sf"/>
</dbReference>
<dbReference type="InterPro" id="IPR037006">
    <property type="entry name" value="CheA-like_homodim_sf"/>
</dbReference>
<evidence type="ECO:0000256" key="3">
    <source>
        <dbReference type="ARBA" id="ARBA00021495"/>
    </source>
</evidence>
<evidence type="ECO:0000313" key="16">
    <source>
        <dbReference type="Proteomes" id="UP000030635"/>
    </source>
</evidence>
<feature type="domain" description="CheW-like" evidence="13">
    <location>
        <begin position="522"/>
        <end position="651"/>
    </location>
</feature>
<dbReference type="GO" id="GO:0000155">
    <property type="term" value="F:phosphorelay sensor kinase activity"/>
    <property type="evidence" value="ECO:0007669"/>
    <property type="project" value="InterPro"/>
</dbReference>
<evidence type="ECO:0000256" key="10">
    <source>
        <dbReference type="ARBA" id="ARBA00023012"/>
    </source>
</evidence>
<dbReference type="InterPro" id="IPR035891">
    <property type="entry name" value="CheY-binding_CheA"/>
</dbReference>
<dbReference type="EMBL" id="CP006905">
    <property type="protein sequence ID" value="AIY84930.1"/>
    <property type="molecule type" value="Genomic_DNA"/>
</dbReference>
<evidence type="ECO:0000256" key="1">
    <source>
        <dbReference type="ARBA" id="ARBA00000085"/>
    </source>
</evidence>
<keyword evidence="6" id="KW-0808">Transferase</keyword>
<dbReference type="RefSeq" id="WP_039310640.1">
    <property type="nucleotide sequence ID" value="NZ_CP006905.1"/>
</dbReference>
<dbReference type="InterPro" id="IPR036641">
    <property type="entry name" value="HPT_dom_sf"/>
</dbReference>
<dbReference type="SUPFAM" id="SSF47384">
    <property type="entry name" value="Homodimeric domain of signal transducing histidine kinase"/>
    <property type="match status" value="1"/>
</dbReference>
<dbReference type="PROSITE" id="PS50894">
    <property type="entry name" value="HPT"/>
    <property type="match status" value="1"/>
</dbReference>
<reference evidence="15 16" key="1">
    <citation type="journal article" date="2015" name="Infect. Genet. Evol.">
        <title>Genomic sequences of six botulinum neurotoxin-producing strains representing three clostridial species illustrate the mobility and diversity of botulinum neurotoxin genes.</title>
        <authorList>
            <person name="Smith T.J."/>
            <person name="Hill K.K."/>
            <person name="Xie G."/>
            <person name="Foley B.T."/>
            <person name="Williamson C.H."/>
            <person name="Foster J.T."/>
            <person name="Johnson S.L."/>
            <person name="Chertkov O."/>
            <person name="Teshima H."/>
            <person name="Gibbons H.S."/>
            <person name="Johnsky L.A."/>
            <person name="Karavis M.A."/>
            <person name="Smith L.A."/>
        </authorList>
    </citation>
    <scope>NUCLEOTIDE SEQUENCE [LARGE SCALE GENOMIC DNA]</scope>
    <source>
        <strain evidence="15">Sullivan</strain>
    </source>
</reference>
<dbReference type="InterPro" id="IPR051315">
    <property type="entry name" value="Bact_Chemotaxis_CheA"/>
</dbReference>
<evidence type="ECO:0000259" key="13">
    <source>
        <dbReference type="PROSITE" id="PS50851"/>
    </source>
</evidence>
<dbReference type="Gene3D" id="1.10.287.560">
    <property type="entry name" value="Histidine kinase CheA-like, homodimeric domain"/>
    <property type="match status" value="1"/>
</dbReference>
<keyword evidence="16" id="KW-1185">Reference proteome</keyword>
<dbReference type="SUPFAM" id="SSF55052">
    <property type="entry name" value="CheY-binding domain of CheA"/>
    <property type="match status" value="1"/>
</dbReference>
<dbReference type="FunFam" id="3.30.565.10:FF:000016">
    <property type="entry name" value="Chemotaxis protein CheA, putative"/>
    <property type="match status" value="1"/>
</dbReference>
<proteinExistence type="predicted"/>
<dbReference type="InterPro" id="IPR005467">
    <property type="entry name" value="His_kinase_dom"/>
</dbReference>
<evidence type="ECO:0000259" key="12">
    <source>
        <dbReference type="PROSITE" id="PS50109"/>
    </source>
</evidence>
<dbReference type="SMART" id="SM00073">
    <property type="entry name" value="HPT"/>
    <property type="match status" value="1"/>
</dbReference>
<dbReference type="STRING" id="1561.NPD11_2903"/>
<dbReference type="InterPro" id="IPR004105">
    <property type="entry name" value="CheA-like_dim"/>
</dbReference>
<comment type="catalytic activity">
    <reaction evidence="1">
        <text>ATP + protein L-histidine = ADP + protein N-phospho-L-histidine.</text>
        <dbReference type="EC" id="2.7.13.3"/>
    </reaction>
</comment>
<dbReference type="Pfam" id="PF01584">
    <property type="entry name" value="CheW"/>
    <property type="match status" value="1"/>
</dbReference>
<dbReference type="Gene3D" id="2.30.30.40">
    <property type="entry name" value="SH3 Domains"/>
    <property type="match status" value="1"/>
</dbReference>
<dbReference type="SUPFAM" id="SSF50341">
    <property type="entry name" value="CheW-like"/>
    <property type="match status" value="1"/>
</dbReference>
<keyword evidence="10" id="KW-0902">Two-component regulatory system</keyword>
<dbReference type="SMART" id="SM00260">
    <property type="entry name" value="CheW"/>
    <property type="match status" value="1"/>
</dbReference>
<evidence type="ECO:0000256" key="9">
    <source>
        <dbReference type="ARBA" id="ARBA00022840"/>
    </source>
</evidence>
<dbReference type="InterPro" id="IPR010808">
    <property type="entry name" value="CheA_P2-bd"/>
</dbReference>
<dbReference type="CDD" id="cd00088">
    <property type="entry name" value="HPT"/>
    <property type="match status" value="1"/>
</dbReference>
<dbReference type="KEGG" id="cbv:U729_77"/>
<dbReference type="SMART" id="SM00387">
    <property type="entry name" value="HATPase_c"/>
    <property type="match status" value="1"/>
</dbReference>
<dbReference type="InterPro" id="IPR004358">
    <property type="entry name" value="Sig_transdc_His_kin-like_C"/>
</dbReference>
<dbReference type="GO" id="GO:0005524">
    <property type="term" value="F:ATP binding"/>
    <property type="evidence" value="ECO:0007669"/>
    <property type="project" value="UniProtKB-KW"/>
</dbReference>
<feature type="modified residue" description="Phosphohistidine" evidence="11">
    <location>
        <position position="46"/>
    </location>
</feature>
<dbReference type="Proteomes" id="UP000030635">
    <property type="component" value="Chromosome"/>
</dbReference>
<dbReference type="PRINTS" id="PR00344">
    <property type="entry name" value="BCTRLSENSOR"/>
</dbReference>
<feature type="domain" description="Histidine kinase" evidence="12">
    <location>
        <begin position="274"/>
        <end position="520"/>
    </location>
</feature>
<evidence type="ECO:0000256" key="4">
    <source>
        <dbReference type="ARBA" id="ARBA00022500"/>
    </source>
</evidence>
<feature type="domain" description="HPt" evidence="14">
    <location>
        <begin position="1"/>
        <end position="103"/>
    </location>
</feature>
<name>A0A0A7G1P0_9CLOT</name>